<feature type="region of interest" description="Disordered" evidence="1">
    <location>
        <begin position="32"/>
        <end position="71"/>
    </location>
</feature>
<sequence>MRLPRHFEMLFVLLLWICAEATATSGRQKYVGARNSSIDSPTQEKTASVEPKRVQPQNLTADKADDAHQEQEERGLVNVWSSLENAREVLGLSELPGRLQPMTKALASFTINENMEALFAREELERWLYKLQMVGHLETFPEAALHVLMKSGQGSGVATFFLELRNIAGMKSGAEAMQRTLLKDHPEALEQVFDAWVLSELSPTEAYDVMPISEKSLSSAAIANEPEWPVVRGRITDWFTYVDRLRSSGHAFSDVQTIEVLAKKGRTREIEAFANWLENTLGRKDGAYRMRTSLELLSKIDNWLKSGMSPENIYWKMPVLLNRQFSGADRKKPTWSIFVAELENWFYIVDMCRSLDVKFGDDQVVRVLMLNRGDEELVDIFHKLRDVPGRKGRADNMQRQLLLRTQYPANTHRVARDVWLTSGLSPEEVYHIMFTPAGARDAGAAEEKPKLSAVRFMLKYWLVYGDVYRLKGNKFDDRQAAEILRRNGDMEELVWFILWLRESDDMKQRAFFIQRYLIWNSPTLSDTLKPTFDVWLKNKLSPRTTYNFLIGEAGAIGVGASVEKQMQVSFPRMFPYFYRYVGEYRLRVKRFDDDQVIKLLKWHKYGEDELVQIFHNLRDDPDMKDHSNNMQRSLLLDSQDFLHTFKLMADGWVRSKLSPGEVYDIMFSPAGTTDVATGVEKQEQHTFLRMLPFLFRYVGQYRLGVNGFDDDQVIGLLKVHGQDGDELVHIFHKFLDIPDM</sequence>
<name>A0AAV0UN40_HYABA</name>
<keyword evidence="5" id="KW-1185">Reference proteome</keyword>
<dbReference type="EMBL" id="CANTFL010001372">
    <property type="protein sequence ID" value="CAI5738284.1"/>
    <property type="molecule type" value="Genomic_DNA"/>
</dbReference>
<accession>A0AAV0UN40</accession>
<feature type="chain" id="PRO_5043314593" description="RXLR phytopathogen effector protein WY-domain domain-containing protein" evidence="2">
    <location>
        <begin position="24"/>
        <end position="740"/>
    </location>
</feature>
<feature type="domain" description="RXLR phytopathogen effector protein WY-domain" evidence="3">
    <location>
        <begin position="357"/>
        <end position="399"/>
    </location>
</feature>
<dbReference type="InterPro" id="IPR040786">
    <property type="entry name" value="RXLR_WY"/>
</dbReference>
<evidence type="ECO:0000313" key="4">
    <source>
        <dbReference type="EMBL" id="CAI5738284.1"/>
    </source>
</evidence>
<feature type="signal peptide" evidence="2">
    <location>
        <begin position="1"/>
        <end position="23"/>
    </location>
</feature>
<evidence type="ECO:0000256" key="2">
    <source>
        <dbReference type="SAM" id="SignalP"/>
    </source>
</evidence>
<feature type="compositionally biased region" description="Basic and acidic residues" evidence="1">
    <location>
        <begin position="62"/>
        <end position="71"/>
    </location>
</feature>
<protein>
    <recommendedName>
        <fullName evidence="3">RXLR phytopathogen effector protein WY-domain domain-containing protein</fullName>
    </recommendedName>
</protein>
<dbReference type="Proteomes" id="UP001162031">
    <property type="component" value="Unassembled WGS sequence"/>
</dbReference>
<gene>
    <name evidence="4" type="ORF">HBR001_LOCUS7435</name>
</gene>
<dbReference type="AlphaFoldDB" id="A0AAV0UN40"/>
<evidence type="ECO:0000256" key="1">
    <source>
        <dbReference type="SAM" id="MobiDB-lite"/>
    </source>
</evidence>
<evidence type="ECO:0000259" key="3">
    <source>
        <dbReference type="Pfam" id="PF18634"/>
    </source>
</evidence>
<feature type="domain" description="RXLR phytopathogen effector protein WY-domain" evidence="3">
    <location>
        <begin position="588"/>
        <end position="632"/>
    </location>
</feature>
<evidence type="ECO:0000313" key="5">
    <source>
        <dbReference type="Proteomes" id="UP001162031"/>
    </source>
</evidence>
<dbReference type="Pfam" id="PF18634">
    <property type="entry name" value="RXLR_WY"/>
    <property type="match status" value="2"/>
</dbReference>
<organism evidence="4 5">
    <name type="scientific">Hyaloperonospora brassicae</name>
    <name type="common">Brassica downy mildew</name>
    <name type="synonym">Peronospora brassicae</name>
    <dbReference type="NCBI Taxonomy" id="162125"/>
    <lineage>
        <taxon>Eukaryota</taxon>
        <taxon>Sar</taxon>
        <taxon>Stramenopiles</taxon>
        <taxon>Oomycota</taxon>
        <taxon>Peronosporomycetes</taxon>
        <taxon>Peronosporales</taxon>
        <taxon>Peronosporaceae</taxon>
        <taxon>Hyaloperonospora</taxon>
    </lineage>
</organism>
<feature type="compositionally biased region" description="Polar residues" evidence="1">
    <location>
        <begin position="34"/>
        <end position="46"/>
    </location>
</feature>
<comment type="caution">
    <text evidence="4">The sequence shown here is derived from an EMBL/GenBank/DDBJ whole genome shotgun (WGS) entry which is preliminary data.</text>
</comment>
<proteinExistence type="predicted"/>
<reference evidence="4" key="1">
    <citation type="submission" date="2022-12" db="EMBL/GenBank/DDBJ databases">
        <authorList>
            <person name="Webb A."/>
        </authorList>
    </citation>
    <scope>NUCLEOTIDE SEQUENCE</scope>
    <source>
        <strain evidence="4">Hp1</strain>
    </source>
</reference>
<keyword evidence="2" id="KW-0732">Signal</keyword>